<keyword evidence="3" id="KW-1185">Reference proteome</keyword>
<proteinExistence type="predicted"/>
<dbReference type="EMBL" id="JBHTKA010000001">
    <property type="protein sequence ID" value="MFD0998392.1"/>
    <property type="molecule type" value="Genomic_DNA"/>
</dbReference>
<protein>
    <recommendedName>
        <fullName evidence="4">Lipid/polyisoprenoid-binding YceI-like domain-containing protein</fullName>
    </recommendedName>
</protein>
<evidence type="ECO:0000256" key="1">
    <source>
        <dbReference type="SAM" id="SignalP"/>
    </source>
</evidence>
<gene>
    <name evidence="2" type="ORF">ACFQ21_03700</name>
</gene>
<comment type="caution">
    <text evidence="2">The sequence shown here is derived from an EMBL/GenBank/DDBJ whole genome shotgun (WGS) entry which is preliminary data.</text>
</comment>
<name>A0ABW3JX18_9BACT</name>
<reference evidence="3" key="1">
    <citation type="journal article" date="2019" name="Int. J. Syst. Evol. Microbiol.">
        <title>The Global Catalogue of Microorganisms (GCM) 10K type strain sequencing project: providing services to taxonomists for standard genome sequencing and annotation.</title>
        <authorList>
            <consortium name="The Broad Institute Genomics Platform"/>
            <consortium name="The Broad Institute Genome Sequencing Center for Infectious Disease"/>
            <person name="Wu L."/>
            <person name="Ma J."/>
        </authorList>
    </citation>
    <scope>NUCLEOTIDE SEQUENCE [LARGE SCALE GENOMIC DNA]</scope>
    <source>
        <strain evidence="3">CCUG 58938</strain>
    </source>
</reference>
<dbReference type="RefSeq" id="WP_377575018.1">
    <property type="nucleotide sequence ID" value="NZ_JBHTKA010000001.1"/>
</dbReference>
<organism evidence="2 3">
    <name type="scientific">Ohtaekwangia kribbensis</name>
    <dbReference type="NCBI Taxonomy" id="688913"/>
    <lineage>
        <taxon>Bacteria</taxon>
        <taxon>Pseudomonadati</taxon>
        <taxon>Bacteroidota</taxon>
        <taxon>Cytophagia</taxon>
        <taxon>Cytophagales</taxon>
        <taxon>Fulvivirgaceae</taxon>
        <taxon>Ohtaekwangia</taxon>
    </lineage>
</organism>
<evidence type="ECO:0000313" key="3">
    <source>
        <dbReference type="Proteomes" id="UP001597112"/>
    </source>
</evidence>
<dbReference type="Proteomes" id="UP001597112">
    <property type="component" value="Unassembled WGS sequence"/>
</dbReference>
<feature type="signal peptide" evidence="1">
    <location>
        <begin position="1"/>
        <end position="20"/>
    </location>
</feature>
<evidence type="ECO:0000313" key="2">
    <source>
        <dbReference type="EMBL" id="MFD0998392.1"/>
    </source>
</evidence>
<keyword evidence="1" id="KW-0732">Signal</keyword>
<accession>A0ABW3JX18</accession>
<feature type="chain" id="PRO_5047030026" description="Lipid/polyisoprenoid-binding YceI-like domain-containing protein" evidence="1">
    <location>
        <begin position="21"/>
        <end position="195"/>
    </location>
</feature>
<sequence length="195" mass="22803">MRLYIKIFLSLMLISKSAHSQLSVQFLNESGKEVSPELYFKFKLQDTIFSKHEGIKLKNFASVKFDIDRNGLVDNIFFSALTDSLLKPYIIDVLMTTNNRWVINQNGKKFKKKVTLILPMIFTLRPRIEQKISTRIDVLSEKPFEDIEVEATGLFQFEKNDRILYFAHKNPLKYFGIVLNPIEVRVPYDPDANDY</sequence>
<evidence type="ECO:0008006" key="4">
    <source>
        <dbReference type="Google" id="ProtNLM"/>
    </source>
</evidence>